<evidence type="ECO:0000313" key="2">
    <source>
        <dbReference type="EMBL" id="KAF2802649.1"/>
    </source>
</evidence>
<feature type="compositionally biased region" description="Acidic residues" evidence="1">
    <location>
        <begin position="92"/>
        <end position="101"/>
    </location>
</feature>
<reference evidence="4" key="2">
    <citation type="submission" date="2020-04" db="EMBL/GenBank/DDBJ databases">
        <authorList>
            <consortium name="NCBI Genome Project"/>
        </authorList>
    </citation>
    <scope>NUCLEOTIDE SEQUENCE</scope>
    <source>
        <strain evidence="4">CBS 304.34</strain>
    </source>
</reference>
<sequence length="350" mass="39040">MAADRPRRALPASAPAPDRPKKEVKPKVGKKPAEKNVEKPVENLADPDTEANQKDESPTKKPRGRTRKAQQAVKQAVEPEAKKEPERKIEKDVDEEEDTDAETPAAAAAKRQPRRGKTQPQGLDIGKVELAAGAKSGNAEEAPAKRPSRKTQAKPTLRPDAHLQPFEAVPESSTHVPESAAVPERKGGIIKTDLRCPFVVPSDPCFDVKSFGHQTVVNDIVGQECKTVQCSHSDALKQYQKQADFSGAKAAFIRTHVFAHLQKIVEAENKKHKGLQRSLPQLADELVTYLREEKRYTEWGSESGTSREWLDCAEWVREAALVGLIHREDDGCECFKIEILERWVYPWLMM</sequence>
<organism evidence="2">
    <name type="scientific">Mytilinidion resinicola</name>
    <dbReference type="NCBI Taxonomy" id="574789"/>
    <lineage>
        <taxon>Eukaryota</taxon>
        <taxon>Fungi</taxon>
        <taxon>Dikarya</taxon>
        <taxon>Ascomycota</taxon>
        <taxon>Pezizomycotina</taxon>
        <taxon>Dothideomycetes</taxon>
        <taxon>Pleosporomycetidae</taxon>
        <taxon>Mytilinidiales</taxon>
        <taxon>Mytilinidiaceae</taxon>
        <taxon>Mytilinidion</taxon>
    </lineage>
</organism>
<proteinExistence type="predicted"/>
<dbReference type="Proteomes" id="UP000504636">
    <property type="component" value="Unplaced"/>
</dbReference>
<dbReference type="OrthoDB" id="10526531at2759"/>
<keyword evidence="3" id="KW-1185">Reference proteome</keyword>
<evidence type="ECO:0000256" key="1">
    <source>
        <dbReference type="SAM" id="MobiDB-lite"/>
    </source>
</evidence>
<protein>
    <submittedName>
        <fullName evidence="2 4">Uncharacterized protein</fullName>
    </submittedName>
</protein>
<feature type="region of interest" description="Disordered" evidence="1">
    <location>
        <begin position="1"/>
        <end position="159"/>
    </location>
</feature>
<feature type="compositionally biased region" description="Basic and acidic residues" evidence="1">
    <location>
        <begin position="18"/>
        <end position="41"/>
    </location>
</feature>
<evidence type="ECO:0000313" key="3">
    <source>
        <dbReference type="Proteomes" id="UP000504636"/>
    </source>
</evidence>
<reference evidence="2 4" key="1">
    <citation type="journal article" date="2020" name="Stud. Mycol.">
        <title>101 Dothideomycetes genomes: a test case for predicting lifestyles and emergence of pathogens.</title>
        <authorList>
            <person name="Haridas S."/>
            <person name="Albert R."/>
            <person name="Binder M."/>
            <person name="Bloem J."/>
            <person name="Labutti K."/>
            <person name="Salamov A."/>
            <person name="Andreopoulos B."/>
            <person name="Baker S."/>
            <person name="Barry K."/>
            <person name="Bills G."/>
            <person name="Bluhm B."/>
            <person name="Cannon C."/>
            <person name="Castanera R."/>
            <person name="Culley D."/>
            <person name="Daum C."/>
            <person name="Ezra D."/>
            <person name="Gonzalez J."/>
            <person name="Henrissat B."/>
            <person name="Kuo A."/>
            <person name="Liang C."/>
            <person name="Lipzen A."/>
            <person name="Lutzoni F."/>
            <person name="Magnuson J."/>
            <person name="Mondo S."/>
            <person name="Nolan M."/>
            <person name="Ohm R."/>
            <person name="Pangilinan J."/>
            <person name="Park H.-J."/>
            <person name="Ramirez L."/>
            <person name="Alfaro M."/>
            <person name="Sun H."/>
            <person name="Tritt A."/>
            <person name="Yoshinaga Y."/>
            <person name="Zwiers L.-H."/>
            <person name="Turgeon B."/>
            <person name="Goodwin S."/>
            <person name="Spatafora J."/>
            <person name="Crous P."/>
            <person name="Grigoriev I."/>
        </authorList>
    </citation>
    <scope>NUCLEOTIDE SEQUENCE</scope>
    <source>
        <strain evidence="2 4">CBS 304.34</strain>
    </source>
</reference>
<dbReference type="RefSeq" id="XP_033569613.1">
    <property type="nucleotide sequence ID" value="XM_033727005.1"/>
</dbReference>
<accession>A0A6A6Y1Y0</accession>
<evidence type="ECO:0000313" key="4">
    <source>
        <dbReference type="RefSeq" id="XP_033569613.1"/>
    </source>
</evidence>
<dbReference type="GeneID" id="54467898"/>
<feature type="compositionally biased region" description="Basic and acidic residues" evidence="1">
    <location>
        <begin position="77"/>
        <end position="91"/>
    </location>
</feature>
<gene>
    <name evidence="2 4" type="ORF">BDZ99DRAFT_551016</name>
</gene>
<dbReference type="AlphaFoldDB" id="A0A6A6Y1Y0"/>
<name>A0A6A6Y1Y0_9PEZI</name>
<dbReference type="EMBL" id="MU003722">
    <property type="protein sequence ID" value="KAF2802649.1"/>
    <property type="molecule type" value="Genomic_DNA"/>
</dbReference>
<reference evidence="4" key="3">
    <citation type="submission" date="2025-04" db="UniProtKB">
        <authorList>
            <consortium name="RefSeq"/>
        </authorList>
    </citation>
    <scope>IDENTIFICATION</scope>
    <source>
        <strain evidence="4">CBS 304.34</strain>
    </source>
</reference>